<reference evidence="4" key="1">
    <citation type="submission" date="2025-08" db="UniProtKB">
        <authorList>
            <consortium name="RefSeq"/>
        </authorList>
    </citation>
    <scope>IDENTIFICATION</scope>
</reference>
<dbReference type="PANTHER" id="PTHR15225:SF8">
    <property type="entry name" value="RNA-BINDING PROTEIN 43"/>
    <property type="match status" value="1"/>
</dbReference>
<feature type="compositionally biased region" description="Basic and acidic residues" evidence="1">
    <location>
        <begin position="484"/>
        <end position="503"/>
    </location>
</feature>
<feature type="region of interest" description="Disordered" evidence="1">
    <location>
        <begin position="410"/>
        <end position="544"/>
    </location>
</feature>
<evidence type="ECO:0000313" key="3">
    <source>
        <dbReference type="Proteomes" id="UP000515152"/>
    </source>
</evidence>
<gene>
    <name evidence="4" type="primary">si:dkey-154b15.1</name>
</gene>
<feature type="compositionally biased region" description="Basic and acidic residues" evidence="1">
    <location>
        <begin position="149"/>
        <end position="160"/>
    </location>
</feature>
<dbReference type="InterPro" id="IPR012677">
    <property type="entry name" value="Nucleotide-bd_a/b_plait_sf"/>
</dbReference>
<dbReference type="AlphaFoldDB" id="A0A6P3VJH5"/>
<organism evidence="3 4">
    <name type="scientific">Clupea harengus</name>
    <name type="common">Atlantic herring</name>
    <dbReference type="NCBI Taxonomy" id="7950"/>
    <lineage>
        <taxon>Eukaryota</taxon>
        <taxon>Metazoa</taxon>
        <taxon>Chordata</taxon>
        <taxon>Craniata</taxon>
        <taxon>Vertebrata</taxon>
        <taxon>Euteleostomi</taxon>
        <taxon>Actinopterygii</taxon>
        <taxon>Neopterygii</taxon>
        <taxon>Teleostei</taxon>
        <taxon>Clupei</taxon>
        <taxon>Clupeiformes</taxon>
        <taxon>Clupeoidei</taxon>
        <taxon>Clupeidae</taxon>
        <taxon>Clupea</taxon>
    </lineage>
</organism>
<dbReference type="Proteomes" id="UP000515152">
    <property type="component" value="Chromosome 19"/>
</dbReference>
<feature type="compositionally biased region" description="Basic residues" evidence="1">
    <location>
        <begin position="533"/>
        <end position="544"/>
    </location>
</feature>
<evidence type="ECO:0000259" key="2">
    <source>
        <dbReference type="Pfam" id="PF07292"/>
    </source>
</evidence>
<dbReference type="GeneID" id="105892139"/>
<dbReference type="Gene3D" id="3.30.70.330">
    <property type="match status" value="1"/>
</dbReference>
<dbReference type="KEGG" id="char:105892139"/>
<sequence>MEGRTIKVCGVPDILPADRIVDKVTIHFLRPRQGGGEVLRVIYPSSTKGQAFVVFEHNEVAARVAGLKQSLDIDGQQYPLTIEIVDRPDVDLPVQATLDLRMFPDQSEVRRLLRNHNFKVSELSPGKVLLDGTFLSLRAVRSQLQRQLQEARPHADRDRSVFTSNDTASGALTEDSYRAQPHVNGSHVYEREGSYTNNSQDYVRPGGSSASSDQSLSPSYHSWERSSSQNQSYLSQDSEAPQSLPNFPKDTLTGKPPLQRGTASPREISLQVDADSYRYTWTFKNDLVTDILITHGVEATTNELSGITTLTLKGKGCERAMQKLQDLISDTSSTLRTQEISLSTLSHEQRVQIGKQVQRFKDVYKVFVKQSQSSILIIGSSTDSYEMKQSLLGEPVHSYEMKQRLLGEPVALSSSVRTGRDTERGPRTRRSSSLPKQPKLRPDQHSSARLESPPVSASQAYSPSHYQGDEPRGGAAMGGSRRGSSSDRREKTTVQRPVHKADKQNMAPSSGAPMPPLKKNALNSVIENTSSSLKKKWTSMTSKR</sequence>
<evidence type="ECO:0000313" key="4">
    <source>
        <dbReference type="RefSeq" id="XP_012673825.2"/>
    </source>
</evidence>
<protein>
    <submittedName>
        <fullName evidence="4">Uncharacterized protein si:dkey-154b15.1</fullName>
    </submittedName>
</protein>
<dbReference type="PANTHER" id="PTHR15225">
    <property type="entry name" value="INTERFERON-INDUCED PROTEIN 35/NMI N-MYC/STAT INTERACTING PROTEIN"/>
    <property type="match status" value="1"/>
</dbReference>
<feature type="compositionally biased region" description="Polar residues" evidence="1">
    <location>
        <begin position="225"/>
        <end position="245"/>
    </location>
</feature>
<feature type="compositionally biased region" description="Polar residues" evidence="1">
    <location>
        <begin position="521"/>
        <end position="532"/>
    </location>
</feature>
<name>A0A6P3VJH5_CLUHA</name>
<feature type="compositionally biased region" description="Low complexity" evidence="1">
    <location>
        <begin position="208"/>
        <end position="219"/>
    </location>
</feature>
<evidence type="ECO:0000256" key="1">
    <source>
        <dbReference type="SAM" id="MobiDB-lite"/>
    </source>
</evidence>
<dbReference type="InterPro" id="IPR009909">
    <property type="entry name" value="Nmi/IFP35_dom"/>
</dbReference>
<feature type="compositionally biased region" description="Polar residues" evidence="1">
    <location>
        <begin position="161"/>
        <end position="170"/>
    </location>
</feature>
<keyword evidence="3" id="KW-1185">Reference proteome</keyword>
<dbReference type="Pfam" id="PF07292">
    <property type="entry name" value="NID"/>
    <property type="match status" value="1"/>
</dbReference>
<feature type="domain" description="NID" evidence="2">
    <location>
        <begin position="3"/>
        <end position="38"/>
    </location>
</feature>
<feature type="region of interest" description="Disordered" evidence="1">
    <location>
        <begin position="148"/>
        <end position="267"/>
    </location>
</feature>
<accession>A0A6P3VJH5</accession>
<proteinExistence type="predicted"/>
<dbReference type="RefSeq" id="XP_012673825.2">
    <property type="nucleotide sequence ID" value="XM_012818371.3"/>
</dbReference>
<dbReference type="OrthoDB" id="9948435at2759"/>
<feature type="compositionally biased region" description="Polar residues" evidence="1">
    <location>
        <begin position="449"/>
        <end position="465"/>
    </location>
</feature>